<reference evidence="3" key="1">
    <citation type="submission" date="2019-10" db="EMBL/GenBank/DDBJ databases">
        <title>Antimicrobial potential of Antarctic Bacteria.</title>
        <authorList>
            <person name="Benaud N."/>
            <person name="Edwards R.J."/>
            <person name="Ferrari B.C."/>
        </authorList>
    </citation>
    <scope>NUCLEOTIDE SEQUENCE [LARGE SCALE GENOMIC DNA]</scope>
    <source>
        <strain evidence="3">NBH77</strain>
    </source>
</reference>
<sequence>MWLAGAALFVSFAFFAFAQAAVARGGAQSAADAAALAAGQEARSDLVEGLIRAIEGEESWSAWLLGEQLVGQSSEAAAEVLANENSAKLDGFESGVRARGMEFRVAVSTSYTVGESLIPGTESMHAEAEATALVSPLCTVPEGVDEGEGVEFVCDGEEFSFSVGDLNGGQFPDDSLLFSVHLVE</sequence>
<keyword evidence="1" id="KW-0732">Signal</keyword>
<gene>
    <name evidence="2" type="ORF">F0345_09325</name>
</gene>
<organism evidence="2 3">
    <name type="scientific">Streptomyces rutgersensis</name>
    <dbReference type="NCBI Taxonomy" id="53451"/>
    <lineage>
        <taxon>Bacteria</taxon>
        <taxon>Bacillati</taxon>
        <taxon>Actinomycetota</taxon>
        <taxon>Actinomycetes</taxon>
        <taxon>Kitasatosporales</taxon>
        <taxon>Streptomycetaceae</taxon>
        <taxon>Streptomyces</taxon>
        <taxon>Streptomyces diastaticus group</taxon>
    </lineage>
</organism>
<name>A0ABX6RVG8_9ACTN</name>
<evidence type="ECO:0000256" key="1">
    <source>
        <dbReference type="SAM" id="SignalP"/>
    </source>
</evidence>
<keyword evidence="3" id="KW-1185">Reference proteome</keyword>
<accession>A0ABX6RVG8</accession>
<feature type="chain" id="PRO_5046877297" description="Flp pilus-assembly TadG-like N-terminal domain-containing protein" evidence="1">
    <location>
        <begin position="21"/>
        <end position="184"/>
    </location>
</feature>
<evidence type="ECO:0000313" key="3">
    <source>
        <dbReference type="Proteomes" id="UP000515764"/>
    </source>
</evidence>
<feature type="signal peptide" evidence="1">
    <location>
        <begin position="1"/>
        <end position="20"/>
    </location>
</feature>
<evidence type="ECO:0000313" key="2">
    <source>
        <dbReference type="EMBL" id="QNE84728.1"/>
    </source>
</evidence>
<dbReference type="Proteomes" id="UP000515764">
    <property type="component" value="Chromosome"/>
</dbReference>
<protein>
    <recommendedName>
        <fullName evidence="4">Flp pilus-assembly TadG-like N-terminal domain-containing protein</fullName>
    </recommendedName>
</protein>
<proteinExistence type="predicted"/>
<dbReference type="EMBL" id="CP045704">
    <property type="protein sequence ID" value="QNE84728.1"/>
    <property type="molecule type" value="Genomic_DNA"/>
</dbReference>
<evidence type="ECO:0008006" key="4">
    <source>
        <dbReference type="Google" id="ProtNLM"/>
    </source>
</evidence>